<dbReference type="InterPro" id="IPR018247">
    <property type="entry name" value="EF_Hand_1_Ca_BS"/>
</dbReference>
<dbReference type="GO" id="GO:0006139">
    <property type="term" value="P:nucleobase-containing compound metabolic process"/>
    <property type="evidence" value="ECO:0007669"/>
    <property type="project" value="InterPro"/>
</dbReference>
<evidence type="ECO:0000256" key="7">
    <source>
        <dbReference type="ARBA" id="ARBA00023136"/>
    </source>
</evidence>
<dbReference type="OrthoDB" id="415460at2759"/>
<accession>A0A1Q9CI54</accession>
<comment type="caution">
    <text evidence="11">The sequence shown here is derived from an EMBL/GenBank/DDBJ whole genome shotgun (WGS) entry which is preliminary data.</text>
</comment>
<dbReference type="PANTHER" id="PTHR11003">
    <property type="entry name" value="POTASSIUM CHANNEL, SUBFAMILY K"/>
    <property type="match status" value="1"/>
</dbReference>
<feature type="transmembrane region" description="Helical" evidence="9">
    <location>
        <begin position="34"/>
        <end position="51"/>
    </location>
</feature>
<keyword evidence="7 9" id="KW-0472">Membrane</keyword>
<dbReference type="AlphaFoldDB" id="A0A1Q9CI54"/>
<dbReference type="GO" id="GO:0022841">
    <property type="term" value="F:potassium ion leak channel activity"/>
    <property type="evidence" value="ECO:0007669"/>
    <property type="project" value="TreeGrafter"/>
</dbReference>
<dbReference type="PANTHER" id="PTHR11003:SF291">
    <property type="entry name" value="IP11374P"/>
    <property type="match status" value="1"/>
</dbReference>
<dbReference type="SUPFAM" id="SSF47473">
    <property type="entry name" value="EF-hand"/>
    <property type="match status" value="1"/>
</dbReference>
<feature type="transmembrane region" description="Helical" evidence="9">
    <location>
        <begin position="146"/>
        <end position="167"/>
    </location>
</feature>
<evidence type="ECO:0000256" key="6">
    <source>
        <dbReference type="ARBA" id="ARBA00023065"/>
    </source>
</evidence>
<dbReference type="Gene3D" id="1.10.238.10">
    <property type="entry name" value="EF-hand"/>
    <property type="match status" value="1"/>
</dbReference>
<dbReference type="GO" id="GO:0008408">
    <property type="term" value="F:3'-5' exonuclease activity"/>
    <property type="evidence" value="ECO:0007669"/>
    <property type="project" value="InterPro"/>
</dbReference>
<evidence type="ECO:0000256" key="9">
    <source>
        <dbReference type="SAM" id="Phobius"/>
    </source>
</evidence>
<keyword evidence="2" id="KW-0813">Transport</keyword>
<dbReference type="InterPro" id="IPR002562">
    <property type="entry name" value="3'-5'_exonuclease_dom"/>
</dbReference>
<dbReference type="SMART" id="SM00054">
    <property type="entry name" value="EFh"/>
    <property type="match status" value="2"/>
</dbReference>
<dbReference type="InterPro" id="IPR002048">
    <property type="entry name" value="EF_hand_dom"/>
</dbReference>
<dbReference type="GO" id="GO:0030322">
    <property type="term" value="P:stabilization of membrane potential"/>
    <property type="evidence" value="ECO:0007669"/>
    <property type="project" value="TreeGrafter"/>
</dbReference>
<keyword evidence="4" id="KW-0106">Calcium</keyword>
<feature type="transmembrane region" description="Helical" evidence="9">
    <location>
        <begin position="229"/>
        <end position="253"/>
    </location>
</feature>
<evidence type="ECO:0000256" key="8">
    <source>
        <dbReference type="ARBA" id="ARBA00023303"/>
    </source>
</evidence>
<dbReference type="Pfam" id="PF07885">
    <property type="entry name" value="Ion_trans_2"/>
    <property type="match status" value="2"/>
</dbReference>
<dbReference type="Gene3D" id="3.30.420.10">
    <property type="entry name" value="Ribonuclease H-like superfamily/Ribonuclease H"/>
    <property type="match status" value="1"/>
</dbReference>
<dbReference type="SUPFAM" id="SSF81324">
    <property type="entry name" value="Voltage-gated potassium channels"/>
    <property type="match status" value="2"/>
</dbReference>
<evidence type="ECO:0000259" key="10">
    <source>
        <dbReference type="PROSITE" id="PS50222"/>
    </source>
</evidence>
<dbReference type="CDD" id="cd06141">
    <property type="entry name" value="WRN_exo"/>
    <property type="match status" value="1"/>
</dbReference>
<dbReference type="Gene3D" id="1.10.287.70">
    <property type="match status" value="2"/>
</dbReference>
<keyword evidence="12" id="KW-1185">Reference proteome</keyword>
<feature type="domain" description="EF-hand" evidence="10">
    <location>
        <begin position="301"/>
        <end position="336"/>
    </location>
</feature>
<dbReference type="InterPro" id="IPR012337">
    <property type="entry name" value="RNaseH-like_sf"/>
</dbReference>
<dbReference type="InterPro" id="IPR013099">
    <property type="entry name" value="K_chnl_dom"/>
</dbReference>
<dbReference type="Proteomes" id="UP000186817">
    <property type="component" value="Unassembled WGS sequence"/>
</dbReference>
<dbReference type="CDD" id="cd00051">
    <property type="entry name" value="EFh"/>
    <property type="match status" value="1"/>
</dbReference>
<dbReference type="GO" id="GO:0003676">
    <property type="term" value="F:nucleic acid binding"/>
    <property type="evidence" value="ECO:0007669"/>
    <property type="project" value="InterPro"/>
</dbReference>
<dbReference type="PROSITE" id="PS00018">
    <property type="entry name" value="EF_HAND_1"/>
    <property type="match status" value="2"/>
</dbReference>
<proteinExistence type="predicted"/>
<feature type="domain" description="EF-hand" evidence="10">
    <location>
        <begin position="268"/>
        <end position="297"/>
    </location>
</feature>
<dbReference type="EMBL" id="LSRX01001178">
    <property type="protein sequence ID" value="OLP82612.1"/>
    <property type="molecule type" value="Genomic_DNA"/>
</dbReference>
<keyword evidence="8 11" id="KW-0407">Ion channel</keyword>
<evidence type="ECO:0000256" key="3">
    <source>
        <dbReference type="ARBA" id="ARBA00022692"/>
    </source>
</evidence>
<keyword evidence="3 9" id="KW-0812">Transmembrane</keyword>
<evidence type="ECO:0000256" key="4">
    <source>
        <dbReference type="ARBA" id="ARBA00022837"/>
    </source>
</evidence>
<evidence type="ECO:0000313" key="11">
    <source>
        <dbReference type="EMBL" id="OLP82612.1"/>
    </source>
</evidence>
<evidence type="ECO:0000256" key="1">
    <source>
        <dbReference type="ARBA" id="ARBA00004141"/>
    </source>
</evidence>
<dbReference type="GO" id="GO:0005886">
    <property type="term" value="C:plasma membrane"/>
    <property type="evidence" value="ECO:0007669"/>
    <property type="project" value="TreeGrafter"/>
</dbReference>
<dbReference type="GO" id="GO:0015271">
    <property type="term" value="F:outward rectifier potassium channel activity"/>
    <property type="evidence" value="ECO:0007669"/>
    <property type="project" value="TreeGrafter"/>
</dbReference>
<comment type="subcellular location">
    <subcellularLocation>
        <location evidence="1">Membrane</location>
        <topology evidence="1">Multi-pass membrane protein</topology>
    </subcellularLocation>
</comment>
<sequence>MEQPLLPGKKKGVRKRTKDDFKAKLPLVLRYPKLFNLFCVAVYFAVGFLVLSSQEDWEPSTVLYVVAQIVTTIGYGDVTVHHGGKVFMTLYVLLGILLVADAINNFFDTVLDKAETELEDVMKNVESAVGGSAPDTFRTPSPRHQAWLDLTIAAVTYAVSVLIWVAFFSSYERCTCVVAGQRLPGCVEEDCEATGGQKLTVVDATYMAVITFSTVGFGDFTPSTYLGRILGSVWMVVGTLAFANLVGAVSKVLRGKRQEYFKKCVVTRDMFKIIDEDGSGKIDRLEFHNWVLVREGKVARETLEQIDKLFDSLDKDGSGRLSFDEINGKFEQDPAPNTGFSWAKDSSGGIWDNSEGLSDPWSMWGTKPYWGSKQSESISMPVSLRQLSNWRWDSKFAAFGEYSEQSEYSSDWSQEQVLSTNIQRSPNQPWQTGMTMFASLPSEPREILVVNSKSSGSYESLCRDSQTADVVAFDSEWVPDFGYGSDNPISVLQLAFPSSQRVYVVQLGPLGKKLPQEVQLMLVNPDVLKAGFAVNSKDAQKLMRTGIAVTQGSVVDVQETCASRMGLAWGSEQSLSLRRAASTLLRCELLKDKRCACSDWSSEHLTPEQVHYAGHVLELKASFSGQDFEFNFRNTWPSMRGWHFACTICFTEQAASSKRSCDRVREAVPKS</sequence>
<dbReference type="Pfam" id="PF13499">
    <property type="entry name" value="EF-hand_7"/>
    <property type="match status" value="1"/>
</dbReference>
<keyword evidence="6" id="KW-0406">Ion transport</keyword>
<dbReference type="InterPro" id="IPR036397">
    <property type="entry name" value="RNaseH_sf"/>
</dbReference>
<feature type="transmembrane region" description="Helical" evidence="9">
    <location>
        <begin position="86"/>
        <end position="107"/>
    </location>
</feature>
<dbReference type="SUPFAM" id="SSF53098">
    <property type="entry name" value="Ribonuclease H-like"/>
    <property type="match status" value="1"/>
</dbReference>
<protein>
    <submittedName>
        <fullName evidence="11">Two pore potassium channel c</fullName>
    </submittedName>
</protein>
<name>A0A1Q9CI54_SYMMI</name>
<keyword evidence="5 9" id="KW-1133">Transmembrane helix</keyword>
<gene>
    <name evidence="11" type="primary">TPKC</name>
    <name evidence="11" type="ORF">AK812_SmicGene36711</name>
</gene>
<evidence type="ECO:0000256" key="5">
    <source>
        <dbReference type="ARBA" id="ARBA00022989"/>
    </source>
</evidence>
<dbReference type="Pfam" id="PF01612">
    <property type="entry name" value="DNA_pol_A_exo1"/>
    <property type="match status" value="1"/>
</dbReference>
<organism evidence="11 12">
    <name type="scientific">Symbiodinium microadriaticum</name>
    <name type="common">Dinoflagellate</name>
    <name type="synonym">Zooxanthella microadriatica</name>
    <dbReference type="NCBI Taxonomy" id="2951"/>
    <lineage>
        <taxon>Eukaryota</taxon>
        <taxon>Sar</taxon>
        <taxon>Alveolata</taxon>
        <taxon>Dinophyceae</taxon>
        <taxon>Suessiales</taxon>
        <taxon>Symbiodiniaceae</taxon>
        <taxon>Symbiodinium</taxon>
    </lineage>
</organism>
<dbReference type="GO" id="GO:0005509">
    <property type="term" value="F:calcium ion binding"/>
    <property type="evidence" value="ECO:0007669"/>
    <property type="project" value="InterPro"/>
</dbReference>
<dbReference type="InterPro" id="IPR003280">
    <property type="entry name" value="2pore_dom_K_chnl"/>
</dbReference>
<dbReference type="PROSITE" id="PS50222">
    <property type="entry name" value="EF_HAND_2"/>
    <property type="match status" value="2"/>
</dbReference>
<evidence type="ECO:0000313" key="12">
    <source>
        <dbReference type="Proteomes" id="UP000186817"/>
    </source>
</evidence>
<dbReference type="GO" id="GO:0005737">
    <property type="term" value="C:cytoplasm"/>
    <property type="evidence" value="ECO:0007669"/>
    <property type="project" value="UniProtKB-ARBA"/>
</dbReference>
<evidence type="ECO:0000256" key="2">
    <source>
        <dbReference type="ARBA" id="ARBA00022448"/>
    </source>
</evidence>
<reference evidence="11 12" key="1">
    <citation type="submission" date="2016-02" db="EMBL/GenBank/DDBJ databases">
        <title>Genome analysis of coral dinoflagellate symbionts highlights evolutionary adaptations to a symbiotic lifestyle.</title>
        <authorList>
            <person name="Aranda M."/>
            <person name="Li Y."/>
            <person name="Liew Y.J."/>
            <person name="Baumgarten S."/>
            <person name="Simakov O."/>
            <person name="Wilson M."/>
            <person name="Piel J."/>
            <person name="Ashoor H."/>
            <person name="Bougouffa S."/>
            <person name="Bajic V.B."/>
            <person name="Ryu T."/>
            <person name="Ravasi T."/>
            <person name="Bayer T."/>
            <person name="Micklem G."/>
            <person name="Kim H."/>
            <person name="Bhak J."/>
            <person name="Lajeunesse T.C."/>
            <person name="Voolstra C.R."/>
        </authorList>
    </citation>
    <scope>NUCLEOTIDE SEQUENCE [LARGE SCALE GENOMIC DNA]</scope>
    <source>
        <strain evidence="11 12">CCMP2467</strain>
    </source>
</reference>
<dbReference type="InterPro" id="IPR011992">
    <property type="entry name" value="EF-hand-dom_pair"/>
</dbReference>